<accession>U5DP81</accession>
<dbReference type="STRING" id="582515.KR51_00009460"/>
<evidence type="ECO:0000313" key="3">
    <source>
        <dbReference type="EMBL" id="ERN42419.1"/>
    </source>
</evidence>
<keyword evidence="1" id="KW-1133">Transmembrane helix</keyword>
<dbReference type="InParanoid" id="U5DP81"/>
<feature type="transmembrane region" description="Helical" evidence="1">
    <location>
        <begin position="252"/>
        <end position="273"/>
    </location>
</feature>
<dbReference type="AlphaFoldDB" id="U5DP81"/>
<dbReference type="PANTHER" id="PTHR43833">
    <property type="entry name" value="POTASSIUM CHANNEL PROTEIN 2-RELATED-RELATED"/>
    <property type="match status" value="1"/>
</dbReference>
<dbReference type="Proteomes" id="UP000016960">
    <property type="component" value="Unassembled WGS sequence"/>
</dbReference>
<dbReference type="SUPFAM" id="SSF51735">
    <property type="entry name" value="NAD(P)-binding Rossmann-fold domains"/>
    <property type="match status" value="2"/>
</dbReference>
<keyword evidence="1" id="KW-0812">Transmembrane</keyword>
<dbReference type="InterPro" id="IPR050721">
    <property type="entry name" value="Trk_Ktr_HKT_K-transport"/>
</dbReference>
<dbReference type="EMBL" id="ASSJ01000021">
    <property type="protein sequence ID" value="ERN42419.1"/>
    <property type="molecule type" value="Genomic_DNA"/>
</dbReference>
<dbReference type="GO" id="GO:0006813">
    <property type="term" value="P:potassium ion transport"/>
    <property type="evidence" value="ECO:0007669"/>
    <property type="project" value="InterPro"/>
</dbReference>
<proteinExistence type="predicted"/>
<reference evidence="3 4" key="1">
    <citation type="submission" date="2013-05" db="EMBL/GenBank/DDBJ databases">
        <title>Draft genome sequence of Rubidibacter lacunae KORDI 51-2.</title>
        <authorList>
            <person name="Choi D.H."/>
            <person name="Noh J.H."/>
            <person name="Kwon K.-K."/>
            <person name="Lee J.-H."/>
            <person name="Ryu J.-Y."/>
        </authorList>
    </citation>
    <scope>NUCLEOTIDE SEQUENCE [LARGE SCALE GENOMIC DNA]</scope>
    <source>
        <strain evidence="3 4">KORDI 51-2</strain>
    </source>
</reference>
<keyword evidence="1" id="KW-0472">Membrane</keyword>
<dbReference type="RefSeq" id="WP_022605168.1">
    <property type="nucleotide sequence ID" value="NZ_ASSJ01000021.1"/>
</dbReference>
<dbReference type="PANTHER" id="PTHR43833:SF11">
    <property type="entry name" value="VOLTAGE-GATED POTASSIUM CHANNEL KCH"/>
    <property type="match status" value="1"/>
</dbReference>
<name>U5DP81_9CHRO</name>
<feature type="transmembrane region" description="Helical" evidence="1">
    <location>
        <begin position="309"/>
        <end position="329"/>
    </location>
</feature>
<dbReference type="Gene3D" id="3.40.50.720">
    <property type="entry name" value="NAD(P)-binding Rossmann-like Domain"/>
    <property type="match status" value="2"/>
</dbReference>
<protein>
    <submittedName>
        <fullName evidence="3">Kef-type K+ transport system, predicted NAD-binding component</fullName>
    </submittedName>
</protein>
<dbReference type="PATRIC" id="fig|582515.4.peg.1054"/>
<keyword evidence="4" id="KW-1185">Reference proteome</keyword>
<dbReference type="SUPFAM" id="SSF81324">
    <property type="entry name" value="Voltage-gated potassium channels"/>
    <property type="match status" value="1"/>
</dbReference>
<dbReference type="Pfam" id="PF02254">
    <property type="entry name" value="TrkA_N"/>
    <property type="match status" value="2"/>
</dbReference>
<dbReference type="InterPro" id="IPR003148">
    <property type="entry name" value="RCK_N"/>
</dbReference>
<dbReference type="PROSITE" id="PS51201">
    <property type="entry name" value="RCK_N"/>
    <property type="match status" value="1"/>
</dbReference>
<sequence>MVTSTLGYSQLQPRTRPLIIVCGMGRTGSKIFHLLRRQGADVVGISEHPMPEEDGARIVVGDPRCPATLTAAGIRDATTLLLALSDDALNLGVLTQARVLNPDVRIVNRLFNQALGDRLDKTLPGHVSTSVAALSAPIFAFAAIGHRAIGQLQLFGRCWPVREETINADHPWLGRPLSELWDNRSRMLIGFFPVGDTQGPIEGITRKRRLRQGDRLLVGTQPVVPDSRQARWRKLLKAISHLRRFHHHAGPVVSVMAMLLLTIFLSAVTYVVATDRLPFVDALYFTVGMITGAGGREQVAETSTSAIKVFTVVMMLVGAGVIGVCYALINDFILGNRLKQFWDAARVPARHHYIVCGLGGIGIQIVRQLHEQGCEVVAIERDLDGRFLHAARALGVPVIVADASLTSTLEAANVRHAAALLAVTSNDMVNVEISLTAKAIHSQLHAIVRHQDSDFARSVQEVFSFETVLCPSDIAAPSFAAAALGGRAIGNGLIDDLLWVAIATEIAPDHPFCDREVQAAALDVGGVPLYLKTPEGTVHGWQLLYTQLAPGHVLYITLPAAKLDQLWHLQPSLLTA</sequence>
<feature type="domain" description="RCK N-terminal" evidence="2">
    <location>
        <begin position="350"/>
        <end position="469"/>
    </location>
</feature>
<comment type="caution">
    <text evidence="3">The sequence shown here is derived from an EMBL/GenBank/DDBJ whole genome shotgun (WGS) entry which is preliminary data.</text>
</comment>
<dbReference type="InterPro" id="IPR036291">
    <property type="entry name" value="NAD(P)-bd_dom_sf"/>
</dbReference>
<gene>
    <name evidence="3" type="ORF">KR51_00009460</name>
</gene>
<evidence type="ECO:0000259" key="2">
    <source>
        <dbReference type="PROSITE" id="PS51201"/>
    </source>
</evidence>
<dbReference type="Gene3D" id="1.10.287.70">
    <property type="match status" value="1"/>
</dbReference>
<dbReference type="OrthoDB" id="440986at2"/>
<evidence type="ECO:0000313" key="4">
    <source>
        <dbReference type="Proteomes" id="UP000016960"/>
    </source>
</evidence>
<organism evidence="3 4">
    <name type="scientific">Rubidibacter lacunae KORDI 51-2</name>
    <dbReference type="NCBI Taxonomy" id="582515"/>
    <lineage>
        <taxon>Bacteria</taxon>
        <taxon>Bacillati</taxon>
        <taxon>Cyanobacteriota</taxon>
        <taxon>Cyanophyceae</taxon>
        <taxon>Oscillatoriophycideae</taxon>
        <taxon>Chroococcales</taxon>
        <taxon>Aphanothecaceae</taxon>
        <taxon>Rubidibacter</taxon>
    </lineage>
</organism>
<evidence type="ECO:0000256" key="1">
    <source>
        <dbReference type="SAM" id="Phobius"/>
    </source>
</evidence>
<dbReference type="eggNOG" id="COG1226">
    <property type="taxonomic scope" value="Bacteria"/>
</dbReference>